<evidence type="ECO:0000313" key="3">
    <source>
        <dbReference type="Proteomes" id="UP001595823"/>
    </source>
</evidence>
<organism evidence="2 3">
    <name type="scientific">Salininema proteolyticum</name>
    <dbReference type="NCBI Taxonomy" id="1607685"/>
    <lineage>
        <taxon>Bacteria</taxon>
        <taxon>Bacillati</taxon>
        <taxon>Actinomycetota</taxon>
        <taxon>Actinomycetes</taxon>
        <taxon>Glycomycetales</taxon>
        <taxon>Glycomycetaceae</taxon>
        <taxon>Salininema</taxon>
    </lineage>
</organism>
<name>A0ABV8U4S3_9ACTN</name>
<comment type="caution">
    <text evidence="2">The sequence shown here is derived from an EMBL/GenBank/DDBJ whole genome shotgun (WGS) entry which is preliminary data.</text>
</comment>
<protein>
    <recommendedName>
        <fullName evidence="4">DoxX family protein</fullName>
    </recommendedName>
</protein>
<evidence type="ECO:0000313" key="2">
    <source>
        <dbReference type="EMBL" id="MFC4338145.1"/>
    </source>
</evidence>
<feature type="transmembrane region" description="Helical" evidence="1">
    <location>
        <begin position="63"/>
        <end position="79"/>
    </location>
</feature>
<accession>A0ABV8U4S3</accession>
<evidence type="ECO:0008006" key="4">
    <source>
        <dbReference type="Google" id="ProtNLM"/>
    </source>
</evidence>
<keyword evidence="1" id="KW-0472">Membrane</keyword>
<feature type="transmembrane region" description="Helical" evidence="1">
    <location>
        <begin position="100"/>
        <end position="120"/>
    </location>
</feature>
<dbReference type="EMBL" id="JBHSDK010000062">
    <property type="protein sequence ID" value="MFC4338145.1"/>
    <property type="molecule type" value="Genomic_DNA"/>
</dbReference>
<sequence length="122" mass="13156">MYDVASPAFGIFLILVGCSHFLFRGYFRGLVPSWMPAKTVLVIASGATEIGLGAMMFFPDLRFAASLAAVLLISGYMVSHLDAARQMSTDGDLLLRPPVVAARIVVNLGYIAWAGLIAWFSL</sequence>
<feature type="transmembrane region" description="Helical" evidence="1">
    <location>
        <begin position="39"/>
        <end position="57"/>
    </location>
</feature>
<proteinExistence type="predicted"/>
<feature type="transmembrane region" description="Helical" evidence="1">
    <location>
        <begin position="6"/>
        <end position="27"/>
    </location>
</feature>
<dbReference type="Proteomes" id="UP001595823">
    <property type="component" value="Unassembled WGS sequence"/>
</dbReference>
<keyword evidence="1" id="KW-0812">Transmembrane</keyword>
<keyword evidence="3" id="KW-1185">Reference proteome</keyword>
<evidence type="ECO:0000256" key="1">
    <source>
        <dbReference type="SAM" id="Phobius"/>
    </source>
</evidence>
<reference evidence="3" key="1">
    <citation type="journal article" date="2019" name="Int. J. Syst. Evol. Microbiol.">
        <title>The Global Catalogue of Microorganisms (GCM) 10K type strain sequencing project: providing services to taxonomists for standard genome sequencing and annotation.</title>
        <authorList>
            <consortium name="The Broad Institute Genomics Platform"/>
            <consortium name="The Broad Institute Genome Sequencing Center for Infectious Disease"/>
            <person name="Wu L."/>
            <person name="Ma J."/>
        </authorList>
    </citation>
    <scope>NUCLEOTIDE SEQUENCE [LARGE SCALE GENOMIC DNA]</scope>
    <source>
        <strain evidence="3">IBRC-M 10908</strain>
    </source>
</reference>
<dbReference type="RefSeq" id="WP_380625905.1">
    <property type="nucleotide sequence ID" value="NZ_JBHSDK010000062.1"/>
</dbReference>
<keyword evidence="1" id="KW-1133">Transmembrane helix</keyword>
<gene>
    <name evidence="2" type="ORF">ACFPET_23415</name>
</gene>